<dbReference type="InterPro" id="IPR019074">
    <property type="entry name" value="YabQ"/>
</dbReference>
<evidence type="ECO:0000256" key="2">
    <source>
        <dbReference type="SAM" id="Phobius"/>
    </source>
</evidence>
<reference evidence="3" key="1">
    <citation type="submission" date="2019-08" db="EMBL/GenBank/DDBJ databases">
        <authorList>
            <person name="Kucharzyk K."/>
            <person name="Murdoch R.W."/>
            <person name="Higgins S."/>
            <person name="Loffler F."/>
        </authorList>
    </citation>
    <scope>NUCLEOTIDE SEQUENCE</scope>
</reference>
<feature type="transmembrane region" description="Helical" evidence="2">
    <location>
        <begin position="27"/>
        <end position="47"/>
    </location>
</feature>
<dbReference type="NCBIfam" id="TIGR02893">
    <property type="entry name" value="spore_yabQ"/>
    <property type="match status" value="1"/>
</dbReference>
<keyword evidence="2" id="KW-0472">Membrane</keyword>
<dbReference type="AlphaFoldDB" id="A0A644ZVX7"/>
<sequence length="258" mass="28470">MRSRPQAGEGCCGGCWDDMRNFVDQQLGIFLQSILLGLAIGVAHDLLRPFRLRLPRFAWVLDAVYCLWAAAALFLFALNRTQGQLRIFALVGTLGGTVLFFTLFSALLRPIWDFWADTLDFLLHLLQIPWIWLKNFSKKMSLRLKNIFLFMKKCYTIEKIACRRYKIGRGGSSRGKDRRAQKKPSAAQAGSVRKAAAGVAHRRAGVTAIPTADAGGAGGNPEGFAERAGSQQPAGQRSSAKSHRRRRHSGADGANRPG</sequence>
<proteinExistence type="predicted"/>
<dbReference type="Pfam" id="PF09578">
    <property type="entry name" value="Spore_YabQ"/>
    <property type="match status" value="1"/>
</dbReference>
<protein>
    <recommendedName>
        <fullName evidence="4">Spore cortex biosynthesis protein YabQ</fullName>
    </recommendedName>
</protein>
<gene>
    <name evidence="3" type="ORF">SDC9_91815</name>
</gene>
<feature type="transmembrane region" description="Helical" evidence="2">
    <location>
        <begin position="114"/>
        <end position="133"/>
    </location>
</feature>
<evidence type="ECO:0008006" key="4">
    <source>
        <dbReference type="Google" id="ProtNLM"/>
    </source>
</evidence>
<keyword evidence="2" id="KW-0812">Transmembrane</keyword>
<name>A0A644ZVX7_9ZZZZ</name>
<organism evidence="3">
    <name type="scientific">bioreactor metagenome</name>
    <dbReference type="NCBI Taxonomy" id="1076179"/>
    <lineage>
        <taxon>unclassified sequences</taxon>
        <taxon>metagenomes</taxon>
        <taxon>ecological metagenomes</taxon>
    </lineage>
</organism>
<evidence type="ECO:0000256" key="1">
    <source>
        <dbReference type="SAM" id="MobiDB-lite"/>
    </source>
</evidence>
<feature type="transmembrane region" description="Helical" evidence="2">
    <location>
        <begin position="85"/>
        <end position="108"/>
    </location>
</feature>
<evidence type="ECO:0000313" key="3">
    <source>
        <dbReference type="EMBL" id="MPM45130.1"/>
    </source>
</evidence>
<dbReference type="EMBL" id="VSSQ01010752">
    <property type="protein sequence ID" value="MPM45130.1"/>
    <property type="molecule type" value="Genomic_DNA"/>
</dbReference>
<feature type="transmembrane region" description="Helical" evidence="2">
    <location>
        <begin position="59"/>
        <end position="78"/>
    </location>
</feature>
<feature type="region of interest" description="Disordered" evidence="1">
    <location>
        <begin position="170"/>
        <end position="258"/>
    </location>
</feature>
<keyword evidence="2" id="KW-1133">Transmembrane helix</keyword>
<comment type="caution">
    <text evidence="3">The sequence shown here is derived from an EMBL/GenBank/DDBJ whole genome shotgun (WGS) entry which is preliminary data.</text>
</comment>
<accession>A0A644ZVX7</accession>